<dbReference type="FunFam" id="1.20.1720.10:FF:000022">
    <property type="entry name" value="MFS drug transporter, putative"/>
    <property type="match status" value="1"/>
</dbReference>
<dbReference type="PANTHER" id="PTHR23501:SF81">
    <property type="entry name" value="VACUOLAR BASIC AMINO ACID TRANSPORTER 2"/>
    <property type="match status" value="1"/>
</dbReference>
<dbReference type="InterPro" id="IPR020846">
    <property type="entry name" value="MFS_dom"/>
</dbReference>
<evidence type="ECO:0000256" key="5">
    <source>
        <dbReference type="ARBA" id="ARBA00022989"/>
    </source>
</evidence>
<feature type="transmembrane region" description="Helical" evidence="7">
    <location>
        <begin position="371"/>
        <end position="392"/>
    </location>
</feature>
<dbReference type="EMBL" id="KZ824634">
    <property type="protein sequence ID" value="RAK79136.1"/>
    <property type="molecule type" value="Genomic_DNA"/>
</dbReference>
<dbReference type="RefSeq" id="XP_040803146.1">
    <property type="nucleotide sequence ID" value="XM_040941108.1"/>
</dbReference>
<feature type="transmembrane region" description="Helical" evidence="7">
    <location>
        <begin position="308"/>
        <end position="332"/>
    </location>
</feature>
<dbReference type="PANTHER" id="PTHR23501">
    <property type="entry name" value="MAJOR FACILITATOR SUPERFAMILY"/>
    <property type="match status" value="1"/>
</dbReference>
<comment type="subcellular location">
    <subcellularLocation>
        <location evidence="1">Membrane</location>
        <topology evidence="1">Multi-pass membrane protein</topology>
    </subcellularLocation>
</comment>
<evidence type="ECO:0000313" key="10">
    <source>
        <dbReference type="Proteomes" id="UP000249789"/>
    </source>
</evidence>
<evidence type="ECO:0000256" key="7">
    <source>
        <dbReference type="SAM" id="Phobius"/>
    </source>
</evidence>
<feature type="transmembrane region" description="Helical" evidence="7">
    <location>
        <begin position="344"/>
        <end position="364"/>
    </location>
</feature>
<dbReference type="GO" id="GO:0015174">
    <property type="term" value="F:basic amino acid transmembrane transporter activity"/>
    <property type="evidence" value="ECO:0007669"/>
    <property type="project" value="TreeGrafter"/>
</dbReference>
<dbReference type="OrthoDB" id="6770063at2759"/>
<evidence type="ECO:0000313" key="9">
    <source>
        <dbReference type="EMBL" id="RAK79136.1"/>
    </source>
</evidence>
<keyword evidence="6 7" id="KW-0472">Membrane</keyword>
<dbReference type="SUPFAM" id="SSF103473">
    <property type="entry name" value="MFS general substrate transporter"/>
    <property type="match status" value="1"/>
</dbReference>
<protein>
    <submittedName>
        <fullName evidence="9">MFS general substrate transporter</fullName>
    </submittedName>
</protein>
<dbReference type="InterPro" id="IPR036259">
    <property type="entry name" value="MFS_trans_sf"/>
</dbReference>
<dbReference type="Gene3D" id="1.20.1250.20">
    <property type="entry name" value="MFS general substrate transporter like domains"/>
    <property type="match status" value="2"/>
</dbReference>
<evidence type="ECO:0000256" key="6">
    <source>
        <dbReference type="ARBA" id="ARBA00023136"/>
    </source>
</evidence>
<evidence type="ECO:0000256" key="4">
    <source>
        <dbReference type="ARBA" id="ARBA00022692"/>
    </source>
</evidence>
<name>A0A8G1RX40_9EURO</name>
<dbReference type="FunFam" id="1.20.1250.20:FF:000670">
    <property type="entry name" value="MFS general substrate transporter"/>
    <property type="match status" value="1"/>
</dbReference>
<feature type="transmembrane region" description="Helical" evidence="7">
    <location>
        <begin position="106"/>
        <end position="130"/>
    </location>
</feature>
<keyword evidence="3" id="KW-0813">Transport</keyword>
<dbReference type="AlphaFoldDB" id="A0A8G1RX40"/>
<feature type="transmembrane region" description="Helical" evidence="7">
    <location>
        <begin position="404"/>
        <end position="427"/>
    </location>
</feature>
<dbReference type="Proteomes" id="UP000249789">
    <property type="component" value="Unassembled WGS sequence"/>
</dbReference>
<keyword evidence="5 7" id="KW-1133">Transmembrane helix</keyword>
<evidence type="ECO:0000256" key="1">
    <source>
        <dbReference type="ARBA" id="ARBA00004141"/>
    </source>
</evidence>
<feature type="transmembrane region" description="Helical" evidence="7">
    <location>
        <begin position="197"/>
        <end position="215"/>
    </location>
</feature>
<dbReference type="VEuPathDB" id="FungiDB:BO72DRAFT_373990"/>
<dbReference type="PROSITE" id="PS50850">
    <property type="entry name" value="MFS"/>
    <property type="match status" value="1"/>
</dbReference>
<dbReference type="GeneID" id="63858441"/>
<feature type="domain" description="Major facilitator superfamily (MFS) profile" evidence="8">
    <location>
        <begin position="42"/>
        <end position="535"/>
    </location>
</feature>
<proteinExistence type="inferred from homology"/>
<gene>
    <name evidence="9" type="ORF">BO72DRAFT_373990</name>
</gene>
<organism evidence="9 10">
    <name type="scientific">Aspergillus fijiensis CBS 313.89</name>
    <dbReference type="NCBI Taxonomy" id="1448319"/>
    <lineage>
        <taxon>Eukaryota</taxon>
        <taxon>Fungi</taxon>
        <taxon>Dikarya</taxon>
        <taxon>Ascomycota</taxon>
        <taxon>Pezizomycotina</taxon>
        <taxon>Eurotiomycetes</taxon>
        <taxon>Eurotiomycetidae</taxon>
        <taxon>Eurotiales</taxon>
        <taxon>Aspergillaceae</taxon>
        <taxon>Aspergillus</taxon>
    </lineage>
</organism>
<sequence>MTAHDAYVSDVEPALPNAQEEQPLLRSDLEASWKPPSGFVWIQLAIMSNVFLSGFDGTITASTYAVIGSEFNAANTASWLTTSYLITSTAFQPLYGRFSDIFGRRVSFFTATITFIAGCLGCGIAKNVVFLNLMRALTGIGGGGLMTMATIINSDLIPFRRRGMYQAVQNVMHGFGSICGASLGGSIVDSVGWRWCFLLQVPVGLLALLTGHLVLQLPAPTRYLEEGHGFRTIWRLVDISGACALILGLSTQLVGLSLGGNELPWTNVWVIISLVASVAFLAVFILIEGRTSAVPLIPPRMLKGVLPVATQVANVCVGVAAYAFLFTLPLFFQVVLMESPAKAGARLAIPSFATPIGGIISGFVMSRWGKLAYLVRAGSLLMCIGNALVMLLHFQDSEWKYFTYLIPASLGQGIVYPGILFTFLAAFDHADHAVSASTVYLVRSMGTVWGVAITSTIIQNTLRSGLGEALSGIPDKWKIIEEIRHSVSAIHNLPPDIQLAARLVYYQGIRLCFLASACFGLVATIAALFTKGKGLHRSHDA</sequence>
<evidence type="ECO:0000256" key="2">
    <source>
        <dbReference type="ARBA" id="ARBA00008335"/>
    </source>
</evidence>
<evidence type="ECO:0000259" key="8">
    <source>
        <dbReference type="PROSITE" id="PS50850"/>
    </source>
</evidence>
<comment type="similarity">
    <text evidence="2">Belongs to the major facilitator superfamily.</text>
</comment>
<reference evidence="9 10" key="1">
    <citation type="submission" date="2018-02" db="EMBL/GenBank/DDBJ databases">
        <title>The genomes of Aspergillus section Nigri reveals drivers in fungal speciation.</title>
        <authorList>
            <consortium name="DOE Joint Genome Institute"/>
            <person name="Vesth T.C."/>
            <person name="Nybo J."/>
            <person name="Theobald S."/>
            <person name="Brandl J."/>
            <person name="Frisvad J.C."/>
            <person name="Nielsen K.F."/>
            <person name="Lyhne E.K."/>
            <person name="Kogle M.E."/>
            <person name="Kuo A."/>
            <person name="Riley R."/>
            <person name="Clum A."/>
            <person name="Nolan M."/>
            <person name="Lipzen A."/>
            <person name="Salamov A."/>
            <person name="Henrissat B."/>
            <person name="Wiebenga A."/>
            <person name="De vries R.P."/>
            <person name="Grigoriev I.V."/>
            <person name="Mortensen U.H."/>
            <person name="Andersen M.R."/>
            <person name="Baker S.E."/>
        </authorList>
    </citation>
    <scope>NUCLEOTIDE SEQUENCE [LARGE SCALE GENOMIC DNA]</scope>
    <source>
        <strain evidence="9 10">CBS 313.89</strain>
    </source>
</reference>
<dbReference type="InterPro" id="IPR011701">
    <property type="entry name" value="MFS"/>
</dbReference>
<dbReference type="GO" id="GO:0000329">
    <property type="term" value="C:fungal-type vacuole membrane"/>
    <property type="evidence" value="ECO:0007669"/>
    <property type="project" value="TreeGrafter"/>
</dbReference>
<dbReference type="CDD" id="cd17502">
    <property type="entry name" value="MFS_Azr1_MDR_like"/>
    <property type="match status" value="1"/>
</dbReference>
<evidence type="ECO:0000256" key="3">
    <source>
        <dbReference type="ARBA" id="ARBA00022448"/>
    </source>
</evidence>
<feature type="transmembrane region" description="Helical" evidence="7">
    <location>
        <begin position="508"/>
        <end position="529"/>
    </location>
</feature>
<feature type="transmembrane region" description="Helical" evidence="7">
    <location>
        <begin position="136"/>
        <end position="159"/>
    </location>
</feature>
<feature type="transmembrane region" description="Helical" evidence="7">
    <location>
        <begin position="439"/>
        <end position="458"/>
    </location>
</feature>
<accession>A0A8G1RX40</accession>
<dbReference type="Pfam" id="PF07690">
    <property type="entry name" value="MFS_1"/>
    <property type="match status" value="1"/>
</dbReference>
<keyword evidence="10" id="KW-1185">Reference proteome</keyword>
<feature type="transmembrane region" description="Helical" evidence="7">
    <location>
        <begin position="268"/>
        <end position="287"/>
    </location>
</feature>
<feature type="transmembrane region" description="Helical" evidence="7">
    <location>
        <begin position="236"/>
        <end position="256"/>
    </location>
</feature>
<keyword evidence="4 7" id="KW-0812">Transmembrane</keyword>